<gene>
    <name evidence="2" type="ORF">DPMN_122662</name>
</gene>
<protein>
    <submittedName>
        <fullName evidence="2">Uncharacterized protein</fullName>
    </submittedName>
</protein>
<dbReference type="EMBL" id="JAIWYP010000005">
    <property type="protein sequence ID" value="KAH3820913.1"/>
    <property type="molecule type" value="Genomic_DNA"/>
</dbReference>
<feature type="transmembrane region" description="Helical" evidence="1">
    <location>
        <begin position="132"/>
        <end position="149"/>
    </location>
</feature>
<reference evidence="2" key="1">
    <citation type="journal article" date="2019" name="bioRxiv">
        <title>The Genome of the Zebra Mussel, Dreissena polymorpha: A Resource for Invasive Species Research.</title>
        <authorList>
            <person name="McCartney M.A."/>
            <person name="Auch B."/>
            <person name="Kono T."/>
            <person name="Mallez S."/>
            <person name="Zhang Y."/>
            <person name="Obille A."/>
            <person name="Becker A."/>
            <person name="Abrahante J.E."/>
            <person name="Garbe J."/>
            <person name="Badalamenti J.P."/>
            <person name="Herman A."/>
            <person name="Mangelson H."/>
            <person name="Liachko I."/>
            <person name="Sullivan S."/>
            <person name="Sone E.D."/>
            <person name="Koren S."/>
            <person name="Silverstein K.A.T."/>
            <person name="Beckman K.B."/>
            <person name="Gohl D.M."/>
        </authorList>
    </citation>
    <scope>NUCLEOTIDE SEQUENCE</scope>
    <source>
        <strain evidence="2">Duluth1</strain>
        <tissue evidence="2">Whole animal</tissue>
    </source>
</reference>
<evidence type="ECO:0000313" key="2">
    <source>
        <dbReference type="EMBL" id="KAH3820913.1"/>
    </source>
</evidence>
<keyword evidence="1" id="KW-0812">Transmembrane</keyword>
<organism evidence="2 3">
    <name type="scientific">Dreissena polymorpha</name>
    <name type="common">Zebra mussel</name>
    <name type="synonym">Mytilus polymorpha</name>
    <dbReference type="NCBI Taxonomy" id="45954"/>
    <lineage>
        <taxon>Eukaryota</taxon>
        <taxon>Metazoa</taxon>
        <taxon>Spiralia</taxon>
        <taxon>Lophotrochozoa</taxon>
        <taxon>Mollusca</taxon>
        <taxon>Bivalvia</taxon>
        <taxon>Autobranchia</taxon>
        <taxon>Heteroconchia</taxon>
        <taxon>Euheterodonta</taxon>
        <taxon>Imparidentia</taxon>
        <taxon>Neoheterodontei</taxon>
        <taxon>Myida</taxon>
        <taxon>Dreissenoidea</taxon>
        <taxon>Dreissenidae</taxon>
        <taxon>Dreissena</taxon>
    </lineage>
</organism>
<accession>A0A9D4GQ36</accession>
<proteinExistence type="predicted"/>
<comment type="caution">
    <text evidence="2">The sequence shown here is derived from an EMBL/GenBank/DDBJ whole genome shotgun (WGS) entry which is preliminary data.</text>
</comment>
<keyword evidence="1" id="KW-0472">Membrane</keyword>
<reference evidence="2" key="2">
    <citation type="submission" date="2020-11" db="EMBL/GenBank/DDBJ databases">
        <authorList>
            <person name="McCartney M.A."/>
            <person name="Auch B."/>
            <person name="Kono T."/>
            <person name="Mallez S."/>
            <person name="Becker A."/>
            <person name="Gohl D.M."/>
            <person name="Silverstein K.A.T."/>
            <person name="Koren S."/>
            <person name="Bechman K.B."/>
            <person name="Herman A."/>
            <person name="Abrahante J.E."/>
            <person name="Garbe J."/>
        </authorList>
    </citation>
    <scope>NUCLEOTIDE SEQUENCE</scope>
    <source>
        <strain evidence="2">Duluth1</strain>
        <tissue evidence="2">Whole animal</tissue>
    </source>
</reference>
<sequence length="162" mass="18375">MIAITATTINRVRFNESDHGRASMVVPANNRRATITGFIGERRSSIDRTLFDKLSTPHTTTAGRLTLCRHPKTCAKCTRIRASFIMAWSRRLLARASGLPSSWGIARLGLRDPPVGWRSNINNCSKRQMKQLLLVYIVLEIHVSMLFSFRGMRYENGETRIV</sequence>
<evidence type="ECO:0000256" key="1">
    <source>
        <dbReference type="SAM" id="Phobius"/>
    </source>
</evidence>
<dbReference type="AlphaFoldDB" id="A0A9D4GQ36"/>
<keyword evidence="3" id="KW-1185">Reference proteome</keyword>
<dbReference type="Proteomes" id="UP000828390">
    <property type="component" value="Unassembled WGS sequence"/>
</dbReference>
<evidence type="ECO:0000313" key="3">
    <source>
        <dbReference type="Proteomes" id="UP000828390"/>
    </source>
</evidence>
<keyword evidence="1" id="KW-1133">Transmembrane helix</keyword>
<name>A0A9D4GQ36_DREPO</name>